<evidence type="ECO:0000256" key="7">
    <source>
        <dbReference type="RuleBase" id="RU003909"/>
    </source>
</evidence>
<comment type="function">
    <text evidence="6">Binds to actin and affects the structure of the cytoskeleton. At high concentrations, profilin prevents the polymerization of actin, whereas it enhances it at low concentrations.</text>
</comment>
<dbReference type="GO" id="GO:0003785">
    <property type="term" value="F:actin monomer binding"/>
    <property type="evidence" value="ECO:0007669"/>
    <property type="project" value="TreeGrafter"/>
</dbReference>
<dbReference type="OMA" id="GLQPEMC"/>
<protein>
    <recommendedName>
        <fullName evidence="7">Profilin</fullName>
    </recommendedName>
</protein>
<dbReference type="PANTHER" id="PTHR11604:SF0">
    <property type="entry name" value="PROFILIN"/>
    <property type="match status" value="1"/>
</dbReference>
<sequence>MSWQSYVDDHLIGTGHVVQGAICGVDGAIWAASAGFNVSPEEVQKIVAGFEDPSGLQAGGIYLCGEKHMFIRSDDRFVAGKKDSNGIFAWKANTCVVIGTHGENIQGNNCNTCVGNLADYLMNSGM</sequence>
<name>C1DYP0_MICCC</name>
<evidence type="ECO:0000256" key="3">
    <source>
        <dbReference type="ARBA" id="ARBA00022490"/>
    </source>
</evidence>
<evidence type="ECO:0000256" key="4">
    <source>
        <dbReference type="ARBA" id="ARBA00023203"/>
    </source>
</evidence>
<evidence type="ECO:0000256" key="6">
    <source>
        <dbReference type="RuleBase" id="RU003908"/>
    </source>
</evidence>
<dbReference type="SUPFAM" id="SSF55770">
    <property type="entry name" value="Profilin (actin-binding protein)"/>
    <property type="match status" value="1"/>
</dbReference>
<organism evidence="8 9">
    <name type="scientific">Micromonas commoda (strain RCC299 / NOUM17 / CCMP2709)</name>
    <name type="common">Picoplanktonic green alga</name>
    <dbReference type="NCBI Taxonomy" id="296587"/>
    <lineage>
        <taxon>Eukaryota</taxon>
        <taxon>Viridiplantae</taxon>
        <taxon>Chlorophyta</taxon>
        <taxon>Mamiellophyceae</taxon>
        <taxon>Mamiellales</taxon>
        <taxon>Mamiellaceae</taxon>
        <taxon>Micromonas</taxon>
    </lineage>
</organism>
<keyword evidence="5 6" id="KW-0206">Cytoskeleton</keyword>
<comment type="similarity">
    <text evidence="2 7">Belongs to the profilin family.</text>
</comment>
<dbReference type="EMBL" id="CP001323">
    <property type="protein sequence ID" value="ACO61463.1"/>
    <property type="molecule type" value="Genomic_DNA"/>
</dbReference>
<dbReference type="Pfam" id="PF00235">
    <property type="entry name" value="Profilin"/>
    <property type="match status" value="1"/>
</dbReference>
<evidence type="ECO:0000313" key="9">
    <source>
        <dbReference type="Proteomes" id="UP000002009"/>
    </source>
</evidence>
<dbReference type="FunCoup" id="C1DYP0">
    <property type="interactions" value="951"/>
</dbReference>
<keyword evidence="9" id="KW-1185">Reference proteome</keyword>
<dbReference type="PANTHER" id="PTHR11604">
    <property type="entry name" value="PROFILIN"/>
    <property type="match status" value="1"/>
</dbReference>
<dbReference type="Proteomes" id="UP000002009">
    <property type="component" value="Chromosome 2"/>
</dbReference>
<dbReference type="InterPro" id="IPR005455">
    <property type="entry name" value="PFN_euk"/>
</dbReference>
<dbReference type="STRING" id="296587.C1DYP0"/>
<dbReference type="InParanoid" id="C1DYP0"/>
<dbReference type="SMART" id="SM00392">
    <property type="entry name" value="PROF"/>
    <property type="match status" value="1"/>
</dbReference>
<dbReference type="KEGG" id="mis:MICPUN_79195"/>
<dbReference type="GeneID" id="8240913"/>
<dbReference type="FunFam" id="3.30.450.30:FF:000001">
    <property type="entry name" value="Profilin"/>
    <property type="match status" value="1"/>
</dbReference>
<keyword evidence="4 7" id="KW-0009">Actin-binding</keyword>
<dbReference type="GO" id="GO:0005856">
    <property type="term" value="C:cytoskeleton"/>
    <property type="evidence" value="ECO:0007669"/>
    <property type="project" value="UniProtKB-SubCell"/>
</dbReference>
<evidence type="ECO:0000256" key="2">
    <source>
        <dbReference type="ARBA" id="ARBA00010058"/>
    </source>
</evidence>
<evidence type="ECO:0000256" key="1">
    <source>
        <dbReference type="ARBA" id="ARBA00004245"/>
    </source>
</evidence>
<dbReference type="GO" id="GO:0005938">
    <property type="term" value="C:cell cortex"/>
    <property type="evidence" value="ECO:0007669"/>
    <property type="project" value="TreeGrafter"/>
</dbReference>
<dbReference type="AlphaFoldDB" id="C1DYP0"/>
<dbReference type="PROSITE" id="PS00414">
    <property type="entry name" value="PROFILIN"/>
    <property type="match status" value="1"/>
</dbReference>
<proteinExistence type="inferred from homology"/>
<reference evidence="8 9" key="1">
    <citation type="journal article" date="2009" name="Science">
        <title>Green evolution and dynamic adaptations revealed by genomes of the marine picoeukaryotes Micromonas.</title>
        <authorList>
            <person name="Worden A.Z."/>
            <person name="Lee J.H."/>
            <person name="Mock T."/>
            <person name="Rouze P."/>
            <person name="Simmons M.P."/>
            <person name="Aerts A.L."/>
            <person name="Allen A.E."/>
            <person name="Cuvelier M.L."/>
            <person name="Derelle E."/>
            <person name="Everett M.V."/>
            <person name="Foulon E."/>
            <person name="Grimwood J."/>
            <person name="Gundlach H."/>
            <person name="Henrissat B."/>
            <person name="Napoli C."/>
            <person name="McDonald S.M."/>
            <person name="Parker M.S."/>
            <person name="Rombauts S."/>
            <person name="Salamov A."/>
            <person name="Von Dassow P."/>
            <person name="Badger J.H."/>
            <person name="Coutinho P.M."/>
            <person name="Demir E."/>
            <person name="Dubchak I."/>
            <person name="Gentemann C."/>
            <person name="Eikrem W."/>
            <person name="Gready J.E."/>
            <person name="John U."/>
            <person name="Lanier W."/>
            <person name="Lindquist E.A."/>
            <person name="Lucas S."/>
            <person name="Mayer K.F."/>
            <person name="Moreau H."/>
            <person name="Not F."/>
            <person name="Otillar R."/>
            <person name="Panaud O."/>
            <person name="Pangilinan J."/>
            <person name="Paulsen I."/>
            <person name="Piegu B."/>
            <person name="Poliakov A."/>
            <person name="Robbens S."/>
            <person name="Schmutz J."/>
            <person name="Toulza E."/>
            <person name="Wyss T."/>
            <person name="Zelensky A."/>
            <person name="Zhou K."/>
            <person name="Armbrust E.V."/>
            <person name="Bhattacharya D."/>
            <person name="Goodenough U.W."/>
            <person name="Van de Peer Y."/>
            <person name="Grigoriev I.V."/>
        </authorList>
    </citation>
    <scope>NUCLEOTIDE SEQUENCE [LARGE SCALE GENOMIC DNA]</scope>
    <source>
        <strain evidence="9">RCC299 / NOUM17</strain>
    </source>
</reference>
<keyword evidence="3" id="KW-0963">Cytoplasm</keyword>
<dbReference type="Gene3D" id="3.30.450.30">
    <property type="entry name" value="Dynein light chain 2a, cytoplasmic"/>
    <property type="match status" value="1"/>
</dbReference>
<comment type="subunit">
    <text evidence="6">Occurs in many kinds of cells as a complex with monomeric actin in a 1:1 ratio.</text>
</comment>
<dbReference type="PRINTS" id="PR00392">
    <property type="entry name" value="PROFILIN"/>
</dbReference>
<dbReference type="InterPro" id="IPR048278">
    <property type="entry name" value="PFN"/>
</dbReference>
<accession>C1DYP0</accession>
<evidence type="ECO:0000313" key="8">
    <source>
        <dbReference type="EMBL" id="ACO61463.1"/>
    </source>
</evidence>
<dbReference type="eggNOG" id="KOG1755">
    <property type="taxonomic scope" value="Eukaryota"/>
</dbReference>
<dbReference type="InterPro" id="IPR036140">
    <property type="entry name" value="PFN_sf"/>
</dbReference>
<evidence type="ECO:0000256" key="5">
    <source>
        <dbReference type="ARBA" id="ARBA00023212"/>
    </source>
</evidence>
<dbReference type="SMR" id="C1DYP0"/>
<gene>
    <name evidence="8" type="primary">PRO1</name>
    <name evidence="8" type="ORF">MICPUN_79195</name>
</gene>
<comment type="subcellular location">
    <subcellularLocation>
        <location evidence="1">Cytoplasm</location>
        <location evidence="1">Cytoskeleton</location>
    </subcellularLocation>
</comment>
<dbReference type="CDD" id="cd00148">
    <property type="entry name" value="PROF"/>
    <property type="match status" value="1"/>
</dbReference>
<dbReference type="OrthoDB" id="421374at2759"/>
<dbReference type="InterPro" id="IPR027310">
    <property type="entry name" value="Profilin_CS"/>
</dbReference>
<dbReference type="PRINTS" id="PR01640">
    <property type="entry name" value="PROFILINPLNT"/>
</dbReference>
<dbReference type="RefSeq" id="XP_002500205.1">
    <property type="nucleotide sequence ID" value="XM_002500159.1"/>
</dbReference>